<dbReference type="Pfam" id="PF17892">
    <property type="entry name" value="Cadherin_5"/>
    <property type="match status" value="1"/>
</dbReference>
<dbReference type="InterPro" id="IPR018511">
    <property type="entry name" value="Hemolysin-typ_Ca-bd_CS"/>
</dbReference>
<dbReference type="PANTHER" id="PTHR38340:SF1">
    <property type="entry name" value="S-LAYER PROTEIN"/>
    <property type="match status" value="1"/>
</dbReference>
<accession>A0ABY3DM00</accession>
<dbReference type="SUPFAM" id="SSF49899">
    <property type="entry name" value="Concanavalin A-like lectins/glucanases"/>
    <property type="match status" value="2"/>
</dbReference>
<dbReference type="SMART" id="SM00089">
    <property type="entry name" value="PKD"/>
    <property type="match status" value="2"/>
</dbReference>
<dbReference type="Gene3D" id="2.60.40.10">
    <property type="entry name" value="Immunoglobulins"/>
    <property type="match status" value="2"/>
</dbReference>
<dbReference type="PROSITE" id="PS00330">
    <property type="entry name" value="HEMOLYSIN_CALCIUM"/>
    <property type="match status" value="4"/>
</dbReference>
<feature type="compositionally biased region" description="Basic and acidic residues" evidence="3">
    <location>
        <begin position="403"/>
        <end position="419"/>
    </location>
</feature>
<dbReference type="Pfam" id="PF00353">
    <property type="entry name" value="HemolysinCabind"/>
    <property type="match status" value="3"/>
</dbReference>
<feature type="region of interest" description="Disordered" evidence="3">
    <location>
        <begin position="1621"/>
        <end position="1659"/>
    </location>
</feature>
<evidence type="ECO:0000313" key="5">
    <source>
        <dbReference type="EMBL" id="TSJ60235.1"/>
    </source>
</evidence>
<dbReference type="PROSITE" id="PS50093">
    <property type="entry name" value="PKD"/>
    <property type="match status" value="1"/>
</dbReference>
<comment type="caution">
    <text evidence="5">The sequence shown here is derived from an EMBL/GenBank/DDBJ whole genome shotgun (WGS) entry which is preliminary data.</text>
</comment>
<dbReference type="NCBIfam" id="NF012211">
    <property type="entry name" value="tand_rpt_95"/>
    <property type="match status" value="3"/>
</dbReference>
<protein>
    <submittedName>
        <fullName evidence="5">Tandem-95 repeat protein</fullName>
    </submittedName>
</protein>
<dbReference type="InterPro" id="IPR013320">
    <property type="entry name" value="ConA-like_dom_sf"/>
</dbReference>
<evidence type="ECO:0000256" key="1">
    <source>
        <dbReference type="ARBA" id="ARBA00004613"/>
    </source>
</evidence>
<dbReference type="EMBL" id="VMBP01000007">
    <property type="protein sequence ID" value="TSJ60235.1"/>
    <property type="molecule type" value="Genomic_DNA"/>
</dbReference>
<dbReference type="InterPro" id="IPR050557">
    <property type="entry name" value="RTX_toxin/Mannuronan_C5-epim"/>
</dbReference>
<dbReference type="Pfam" id="PF06439">
    <property type="entry name" value="3keto-disac_hyd"/>
    <property type="match status" value="1"/>
</dbReference>
<comment type="subcellular location">
    <subcellularLocation>
        <location evidence="1">Secreted</location>
    </subcellularLocation>
</comment>
<dbReference type="Pfam" id="PF00149">
    <property type="entry name" value="Metallophos"/>
    <property type="match status" value="1"/>
</dbReference>
<dbReference type="Gene3D" id="2.60.40.3440">
    <property type="match status" value="3"/>
</dbReference>
<dbReference type="Proteomes" id="UP000315321">
    <property type="component" value="Unassembled WGS sequence"/>
</dbReference>
<dbReference type="CDD" id="cd00146">
    <property type="entry name" value="PKD"/>
    <property type="match status" value="1"/>
</dbReference>
<evidence type="ECO:0000256" key="2">
    <source>
        <dbReference type="ARBA" id="ARBA00022525"/>
    </source>
</evidence>
<dbReference type="InterPro" id="IPR022409">
    <property type="entry name" value="PKD/Chitinase_dom"/>
</dbReference>
<dbReference type="InterPro" id="IPR029052">
    <property type="entry name" value="Metallo-depent_PP-like"/>
</dbReference>
<name>A0ABY3DM00_9HYPH</name>
<dbReference type="Gene3D" id="2.60.120.560">
    <property type="entry name" value="Exo-inulinase, domain 1"/>
    <property type="match status" value="2"/>
</dbReference>
<keyword evidence="2" id="KW-0964">Secreted</keyword>
<proteinExistence type="predicted"/>
<dbReference type="Gene3D" id="2.150.10.10">
    <property type="entry name" value="Serralysin-like metalloprotease, C-terminal"/>
    <property type="match status" value="3"/>
</dbReference>
<gene>
    <name evidence="5" type="ORF">FO470_18790</name>
</gene>
<dbReference type="InterPro" id="IPR013783">
    <property type="entry name" value="Ig-like_fold"/>
</dbReference>
<dbReference type="InterPro" id="IPR011049">
    <property type="entry name" value="Serralysin-like_metalloprot_C"/>
</dbReference>
<feature type="domain" description="PKD" evidence="4">
    <location>
        <begin position="975"/>
        <end position="1031"/>
    </location>
</feature>
<evidence type="ECO:0000259" key="4">
    <source>
        <dbReference type="PROSITE" id="PS50093"/>
    </source>
</evidence>
<dbReference type="SUPFAM" id="SSF51120">
    <property type="entry name" value="beta-Roll"/>
    <property type="match status" value="1"/>
</dbReference>
<reference evidence="5 6" key="1">
    <citation type="submission" date="2019-07" db="EMBL/GenBank/DDBJ databases">
        <authorList>
            <person name="Grouzdev D.S."/>
        </authorList>
    </citation>
    <scope>NUCLEOTIDE SEQUENCE [LARGE SCALE GENOMIC DNA]</scope>
    <source>
        <strain evidence="5 6">3C</strain>
    </source>
</reference>
<dbReference type="SUPFAM" id="SSF56300">
    <property type="entry name" value="Metallo-dependent phosphatases"/>
    <property type="match status" value="1"/>
</dbReference>
<dbReference type="InterPro" id="IPR001343">
    <property type="entry name" value="Hemolysn_Ca-bd"/>
</dbReference>
<dbReference type="PRINTS" id="PR00313">
    <property type="entry name" value="CABNDNGRPT"/>
</dbReference>
<dbReference type="InterPro" id="IPR041690">
    <property type="entry name" value="Cadherin_5"/>
</dbReference>
<organism evidence="5 6">
    <name type="scientific">Ancylobacter moscoviensis</name>
    <dbReference type="NCBI Taxonomy" id="2597768"/>
    <lineage>
        <taxon>Bacteria</taxon>
        <taxon>Pseudomonadati</taxon>
        <taxon>Pseudomonadota</taxon>
        <taxon>Alphaproteobacteria</taxon>
        <taxon>Hyphomicrobiales</taxon>
        <taxon>Xanthobacteraceae</taxon>
        <taxon>Ancylobacter</taxon>
    </lineage>
</organism>
<dbReference type="PANTHER" id="PTHR38340">
    <property type="entry name" value="S-LAYER PROTEIN"/>
    <property type="match status" value="1"/>
</dbReference>
<keyword evidence="6" id="KW-1185">Reference proteome</keyword>
<dbReference type="RefSeq" id="WP_144344529.1">
    <property type="nucleotide sequence ID" value="NZ_VMBP01000007.1"/>
</dbReference>
<dbReference type="InterPro" id="IPR004843">
    <property type="entry name" value="Calcineurin-like_PHP"/>
</dbReference>
<feature type="region of interest" description="Disordered" evidence="3">
    <location>
        <begin position="403"/>
        <end position="424"/>
    </location>
</feature>
<sequence>MVTITKPILDFITARGSENRVIDLNTVFSGEGLTYTVSGSDPSVAAVTVEGSQLTIDFLETLGYSDLKITATDSSGTSVTDNVRVRVAGENAYTIAVLPDTQDYTNAWAIDTFKGMTQWLVDNKDSLNIQFVNHVGDVTGSNTVAEWEYAAQALGILNGKIPYSVLPGNHDQASGGSASDYTSNLDLYFSPEQQAANNPDTFGGVYDQEPDSARNSYQTFTAPDGTKWLVLNLEFGAREDVVRWAGEVIEDNLDARVIINTHSYMTWAGRHDATGSPLYDEGTGYNYGLGNSAEGASDGEAMYRALVQKYPNVTFTFSGHIFGDGAETLVSYDQFGNPVYQMMVNYQYGVADETTGNGDPANGNTGGHGAIRLITIDPDNGAMYTTTYFSELDEYVVPGRGEELDRDDLTGPYRGHEETYTGIDLGTPEVPAIAKAGNDQFVSAATGQDKASVTLDGDWTLNPNNDTGLTYVWTDRDGNEIATGATPTLALGAGDHVLTLTVTDSAGNVSRDDVRIVVSNAGTLLVENFNDGNLDGWSAPGSVEVNQGTTEEFGIAALGEGASVTQLPGFDLAQGLRVQPTQLPPGQTSLDSYTLVFDLLIPEETASGFTSLFQTDTANASDAEFFLRNNSDGTAGLGISGVYEGAMSYDEWHRVAITVDKTDAGYVLSKYVDGVKVGVQTIDDSRFSIDLSKGVLLFSDNDREVSPLYVSSFLVTDKVYTDDEISALGGAKAGGIVDTAPSPFSTQIDFGASGMPDTFGHSTASAGALGGGVGSYMVKGTANSRDTAEDGQAGLEGRAYERSNNANNVLFWNADEAKSWSDYTVEATLKVNDGDDIGLVFYYQDDKNYYRVVLESQSNSRSVVKVEDGVATVLATEHGGTPWNRDFQLKVTVSDGEIRAFLDGEDMFGAVVDTAPFTGGTIGLYSSNENSQNQMGAQFDNISVNKVALTAHAGSDVRLLDSDGDGLVAVDLDAGSSYGNADIVSYVWKDADGTVVAEGKTASATVGTGRNVLTLTVTDAAGKTSTDTVTVDAVAKDRVLLSDAFGGTDFSDWTIVDEGEFGGVGADGTSSQWELRNGALVQLSDLKSRQLEWNGASNTDPWDKGWSPLGDGVNVLRKGTYALYNDPDAKGWSDYAVETTISTPDNGAVGVLFYYQDENNYYKLELDANGDYDWNPYNGAGSLFQLIQVKDGVEKYLTQIPAKYTPGEAFDLRVEVKDNKIQASVDGMELFAYAIEDHAQTKGTVGLFAWDSAGVSFDNVSVVSLADDAGPQPGDNTAPLASDDTGFTAQAGQMLVLSAALLLANDTDADGDTLSILSVSNAVGGTATLDAAGNVLFTPTAGFNGAASFTYTVSDGEGGHDTAKVEIAVGAPVNHVPEATDDRLYVLQGKPVDIAVGSLLANDRDTDGDTLTLVSVQDATHGSVQLVNGKAVFTPAAGFTGEASFTYTVSDGKGGQDTASVTVVVRPQPNRAPVAANDSFEVNAGAAASLATALLLANDTDADANPLSVVSVQSGTGGTVKLQGDHVVFTPADGFTGEAKFTYTVSDGKGGTSSATVTVNVKEVDPYEGWTRGTAGDDELRGNAVAANKIYGDAGHDVIYGGMAADELDGGAGNDVLRGHQGNDTLAGGAGDDLLEGGAGNDRLRGGEGDDVLQGGQGDDILGGAAGDDVLYGGGGNDTLYGGAGDDQLDGGQGDDRLIGFTGDDVMTGGAGQDTFVFAANSGADIIVDFRPGEDTIEFDGLDFETFDDVVAAMVNTAAGVAIQLDDSGDNYVVLEGIVRTHLSADDFTFV</sequence>
<dbReference type="Gene3D" id="3.60.21.10">
    <property type="match status" value="1"/>
</dbReference>
<dbReference type="InterPro" id="IPR000601">
    <property type="entry name" value="PKD_dom"/>
</dbReference>
<evidence type="ECO:0000256" key="3">
    <source>
        <dbReference type="SAM" id="MobiDB-lite"/>
    </source>
</evidence>
<dbReference type="Pfam" id="PF17963">
    <property type="entry name" value="Big_9"/>
    <property type="match status" value="2"/>
</dbReference>
<evidence type="ECO:0000313" key="6">
    <source>
        <dbReference type="Proteomes" id="UP000315321"/>
    </source>
</evidence>
<dbReference type="InterPro" id="IPR010496">
    <property type="entry name" value="AL/BT2_dom"/>
</dbReference>